<evidence type="ECO:0000313" key="5">
    <source>
        <dbReference type="Proteomes" id="UP000037660"/>
    </source>
</evidence>
<dbReference type="GO" id="GO:0005524">
    <property type="term" value="F:ATP binding"/>
    <property type="evidence" value="ECO:0007669"/>
    <property type="project" value="UniProtKB-KW"/>
</dbReference>
<keyword evidence="5" id="KW-1185">Reference proteome</keyword>
<dbReference type="EMBL" id="BBYR01000032">
    <property type="protein sequence ID" value="GAP36221.1"/>
    <property type="molecule type" value="Genomic_DNA"/>
</dbReference>
<dbReference type="CDD" id="cd06170">
    <property type="entry name" value="LuxR_C_like"/>
    <property type="match status" value="1"/>
</dbReference>
<comment type="caution">
    <text evidence="4">The sequence shown here is derived from an EMBL/GenBank/DDBJ whole genome shotgun (WGS) entry which is preliminary data.</text>
</comment>
<accession>A0A0K8P0S0</accession>
<dbReference type="GO" id="GO:0006355">
    <property type="term" value="P:regulation of DNA-templated transcription"/>
    <property type="evidence" value="ECO:0007669"/>
    <property type="project" value="InterPro"/>
</dbReference>
<name>A0A0K8P0S0_PISS1</name>
<dbReference type="STRING" id="1547922.ISF6_2061"/>
<dbReference type="PRINTS" id="PR00038">
    <property type="entry name" value="HTHLUXR"/>
</dbReference>
<evidence type="ECO:0000256" key="2">
    <source>
        <dbReference type="ARBA" id="ARBA00022840"/>
    </source>
</evidence>
<dbReference type="Proteomes" id="UP000037660">
    <property type="component" value="Unassembled WGS sequence"/>
</dbReference>
<dbReference type="SUPFAM" id="SSF48452">
    <property type="entry name" value="TPR-like"/>
    <property type="match status" value="1"/>
</dbReference>
<feature type="domain" description="HTH luxR-type" evidence="3">
    <location>
        <begin position="801"/>
        <end position="864"/>
    </location>
</feature>
<dbReference type="InterPro" id="IPR036388">
    <property type="entry name" value="WH-like_DNA-bd_sf"/>
</dbReference>
<dbReference type="InterPro" id="IPR016032">
    <property type="entry name" value="Sig_transdc_resp-reg_C-effctor"/>
</dbReference>
<dbReference type="GO" id="GO:0005737">
    <property type="term" value="C:cytoplasm"/>
    <property type="evidence" value="ECO:0007669"/>
    <property type="project" value="TreeGrafter"/>
</dbReference>
<keyword evidence="1" id="KW-0547">Nucleotide-binding</keyword>
<dbReference type="InterPro" id="IPR000792">
    <property type="entry name" value="Tscrpt_reg_LuxR_C"/>
</dbReference>
<dbReference type="InterPro" id="IPR027417">
    <property type="entry name" value="P-loop_NTPase"/>
</dbReference>
<dbReference type="InterPro" id="IPR041664">
    <property type="entry name" value="AAA_16"/>
</dbReference>
<evidence type="ECO:0000256" key="1">
    <source>
        <dbReference type="ARBA" id="ARBA00022741"/>
    </source>
</evidence>
<dbReference type="SUPFAM" id="SSF52540">
    <property type="entry name" value="P-loop containing nucleoside triphosphate hydrolases"/>
    <property type="match status" value="1"/>
</dbReference>
<evidence type="ECO:0000259" key="3">
    <source>
        <dbReference type="PROSITE" id="PS50043"/>
    </source>
</evidence>
<dbReference type="PANTHER" id="PTHR16305:SF35">
    <property type="entry name" value="TRANSCRIPTIONAL ACTIVATOR DOMAIN"/>
    <property type="match status" value="1"/>
</dbReference>
<sequence>MSLPELLEREVPLAGLASRIEGLRRGAGGSVVLIEAPSGFGKTSLLKAARAAAGPDVAWAWGRCEPLDAAARQAALLDLVDAMPPALSVRLREGSVDHGVRLELLAWLRELARPLVLVIDDLQWIDATTADLLRFVARRIDVTRCLLVLLRRSEAIADADDAPQALCAALPADATLRLSLEPLSPRAVERWAARAGRRPDDLYRVTRGHPLFVAEVLAAPEGAVPGAVRDAVLARLAGLSAPSRALLELVSLSPVGVDAGLLEEALPGIPAAAAEAVLATGLLVHDGQRLEYHHDIARQAVEAALPTLRRVRLHVALYEALTRQGAAPARRLHHAERAGLEEAVATLAPGLAAEQAARGRPLEAARLYALALAMPRPRPPAERAGLLTALAEALNARHALAEAREAWTQALEAWRGCADPVAVGRALRELGRVEWYRGAIADGLALVEQSMQCLADGAAPLEQARSLATLAHLHLLGHRPDRALRWGESALDALGALGSAEDHAYVLNTVGAAEVIESDTARGWQRLERSLSLSLAHGLDEHVIRAYANLASSALLTLRLERLRRVAADGLAWCAARDLDAGASILLIRDGVGLMHAGRWAEARERLQRVRSMPVLSPLDNEHSAHALAILDLREGRPGALAAWEDALAGRRRLRVYPWYLPEGVDTAEAAWLRGEPERAAALAEAALPEALAHGERTRIGRLACWMQRCGRTPAGVCADTLPEPFRQELAGDIDAAAAAWEALGYRYDQGLCLLHGGVSQVRQGVALLLALGAQPAAALGRARLVVPRGQPWRRASRAHARTDPAGLTAREREVHALLCRRLSNAEIAHRLGRSERTVEKHVSAVLGKLGLRSRADLYSAAPA</sequence>
<dbReference type="GO" id="GO:0003677">
    <property type="term" value="F:DNA binding"/>
    <property type="evidence" value="ECO:0007669"/>
    <property type="project" value="InterPro"/>
</dbReference>
<organism evidence="4 5">
    <name type="scientific">Piscinibacter sakaiensis</name>
    <name type="common">Ideonella sakaiensis</name>
    <dbReference type="NCBI Taxonomy" id="1547922"/>
    <lineage>
        <taxon>Bacteria</taxon>
        <taxon>Pseudomonadati</taxon>
        <taxon>Pseudomonadota</taxon>
        <taxon>Betaproteobacteria</taxon>
        <taxon>Burkholderiales</taxon>
        <taxon>Sphaerotilaceae</taxon>
        <taxon>Piscinibacter</taxon>
    </lineage>
</organism>
<dbReference type="RefSeq" id="WP_054020216.1">
    <property type="nucleotide sequence ID" value="NZ_BBYR01000032.1"/>
</dbReference>
<reference evidence="4 5" key="2">
    <citation type="journal article" date="2016" name="Science">
        <title>A bacterium that degrades and assimilates poly(ethylene terephthalate).</title>
        <authorList>
            <person name="Yoshida S."/>
            <person name="Hiraga K."/>
            <person name="Takehana T."/>
            <person name="Taniguchi I."/>
            <person name="Yamaji H."/>
            <person name="Maeda Y."/>
            <person name="Toyohara K."/>
            <person name="Miyamoto K."/>
            <person name="Kimura Y."/>
            <person name="Oda K."/>
        </authorList>
    </citation>
    <scope>NUCLEOTIDE SEQUENCE [LARGE SCALE GENOMIC DNA]</scope>
    <source>
        <strain evidence="5">NBRC 110686 / TISTR 2288 / 201-F6</strain>
    </source>
</reference>
<dbReference type="Gene3D" id="1.25.40.10">
    <property type="entry name" value="Tetratricopeptide repeat domain"/>
    <property type="match status" value="1"/>
</dbReference>
<dbReference type="Pfam" id="PF13191">
    <property type="entry name" value="AAA_16"/>
    <property type="match status" value="1"/>
</dbReference>
<dbReference type="Gene3D" id="1.10.10.10">
    <property type="entry name" value="Winged helix-like DNA-binding domain superfamily/Winged helix DNA-binding domain"/>
    <property type="match status" value="1"/>
</dbReference>
<evidence type="ECO:0000313" key="4">
    <source>
        <dbReference type="EMBL" id="GAP36221.1"/>
    </source>
</evidence>
<dbReference type="PANTHER" id="PTHR16305">
    <property type="entry name" value="TESTICULAR SOLUBLE ADENYLYL CYCLASE"/>
    <property type="match status" value="1"/>
</dbReference>
<reference evidence="5" key="1">
    <citation type="submission" date="2015-07" db="EMBL/GenBank/DDBJ databases">
        <title>Discovery of a poly(ethylene terephthalate assimilation.</title>
        <authorList>
            <person name="Yoshida S."/>
            <person name="Hiraga K."/>
            <person name="Takehana T."/>
            <person name="Taniguchi I."/>
            <person name="Yamaji H."/>
            <person name="Maeda Y."/>
            <person name="Toyohara K."/>
            <person name="Miyamoto K."/>
            <person name="Kimura Y."/>
            <person name="Oda K."/>
        </authorList>
    </citation>
    <scope>NUCLEOTIDE SEQUENCE [LARGE SCALE GENOMIC DNA]</scope>
    <source>
        <strain evidence="5">NBRC 110686 / TISTR 2288 / 201-F6</strain>
    </source>
</reference>
<dbReference type="SMART" id="SM00421">
    <property type="entry name" value="HTH_LUXR"/>
    <property type="match status" value="1"/>
</dbReference>
<keyword evidence="2" id="KW-0067">ATP-binding</keyword>
<dbReference type="AlphaFoldDB" id="A0A0K8P0S0"/>
<dbReference type="SUPFAM" id="SSF46894">
    <property type="entry name" value="C-terminal effector domain of the bipartite response regulators"/>
    <property type="match status" value="1"/>
</dbReference>
<dbReference type="Pfam" id="PF00196">
    <property type="entry name" value="GerE"/>
    <property type="match status" value="1"/>
</dbReference>
<dbReference type="InterPro" id="IPR011990">
    <property type="entry name" value="TPR-like_helical_dom_sf"/>
</dbReference>
<gene>
    <name evidence="4" type="ORF">ISF6_2061</name>
</gene>
<dbReference type="OrthoDB" id="9758570at2"/>
<proteinExistence type="predicted"/>
<dbReference type="GO" id="GO:0004016">
    <property type="term" value="F:adenylate cyclase activity"/>
    <property type="evidence" value="ECO:0007669"/>
    <property type="project" value="TreeGrafter"/>
</dbReference>
<protein>
    <recommendedName>
        <fullName evidence="3">HTH luxR-type domain-containing protein</fullName>
    </recommendedName>
</protein>
<dbReference type="PROSITE" id="PS50043">
    <property type="entry name" value="HTH_LUXR_2"/>
    <property type="match status" value="1"/>
</dbReference>